<dbReference type="InterPro" id="IPR008265">
    <property type="entry name" value="Lipase_GDSL_AS"/>
</dbReference>
<accession>Q82UM7</accession>
<dbReference type="PhylomeDB" id="Q82UM7"/>
<dbReference type="RefSeq" id="WP_011112023.1">
    <property type="nucleotide sequence ID" value="NC_004757.1"/>
</dbReference>
<dbReference type="EMBL" id="AL954747">
    <property type="protein sequence ID" value="CAD85366.1"/>
    <property type="molecule type" value="Genomic_DNA"/>
</dbReference>
<dbReference type="STRING" id="228410.NE1455"/>
<dbReference type="Gene3D" id="3.40.50.1110">
    <property type="entry name" value="SGNH hydrolase"/>
    <property type="match status" value="1"/>
</dbReference>
<evidence type="ECO:0000256" key="1">
    <source>
        <dbReference type="SAM" id="SignalP"/>
    </source>
</evidence>
<protein>
    <submittedName>
        <fullName evidence="3">GDSL lipolytic enzyme</fullName>
        <ecNumber evidence="3">3.1.-.-</ecNumber>
    </submittedName>
</protein>
<dbReference type="EC" id="3.1.-.-" evidence="3"/>
<dbReference type="PANTHER" id="PTHR30383:SF24">
    <property type="entry name" value="THIOESTERASE 1_PROTEASE 1_LYSOPHOSPHOLIPASE L1"/>
    <property type="match status" value="1"/>
</dbReference>
<dbReference type="InterPro" id="IPR051532">
    <property type="entry name" value="Ester_Hydrolysis_Enzymes"/>
</dbReference>
<dbReference type="Proteomes" id="UP000001416">
    <property type="component" value="Chromosome"/>
</dbReference>
<dbReference type="GeneID" id="87104629"/>
<name>Q82UM7_NITEU</name>
<keyword evidence="1" id="KW-0732">Signal</keyword>
<gene>
    <name evidence="3" type="ordered locus">NE1455</name>
</gene>
<dbReference type="InterPro" id="IPR036514">
    <property type="entry name" value="SGNH_hydro_sf"/>
</dbReference>
<organism evidence="3 4">
    <name type="scientific">Nitrosomonas europaea (strain ATCC 19718 / CIP 103999 / KCTC 2705 / NBRC 14298)</name>
    <dbReference type="NCBI Taxonomy" id="228410"/>
    <lineage>
        <taxon>Bacteria</taxon>
        <taxon>Pseudomonadati</taxon>
        <taxon>Pseudomonadota</taxon>
        <taxon>Betaproteobacteria</taxon>
        <taxon>Nitrosomonadales</taxon>
        <taxon>Nitrosomonadaceae</taxon>
        <taxon>Nitrosomonas</taxon>
    </lineage>
</organism>
<dbReference type="PROSITE" id="PS01098">
    <property type="entry name" value="LIPASE_GDSL_SER"/>
    <property type="match status" value="1"/>
</dbReference>
<feature type="domain" description="SGNH hydrolase-type esterase" evidence="2">
    <location>
        <begin position="30"/>
        <end position="189"/>
    </location>
</feature>
<dbReference type="CDD" id="cd01822">
    <property type="entry name" value="Lysophospholipase_L1_like"/>
    <property type="match status" value="1"/>
</dbReference>
<feature type="signal peptide" evidence="1">
    <location>
        <begin position="1"/>
        <end position="22"/>
    </location>
</feature>
<dbReference type="GO" id="GO:0006629">
    <property type="term" value="P:lipid metabolic process"/>
    <property type="evidence" value="ECO:0007669"/>
    <property type="project" value="InterPro"/>
</dbReference>
<evidence type="ECO:0000313" key="3">
    <source>
        <dbReference type="EMBL" id="CAD85366.1"/>
    </source>
</evidence>
<keyword evidence="4" id="KW-1185">Reference proteome</keyword>
<evidence type="ECO:0000259" key="2">
    <source>
        <dbReference type="Pfam" id="PF13472"/>
    </source>
</evidence>
<feature type="chain" id="PRO_5004297165" evidence="1">
    <location>
        <begin position="23"/>
        <end position="228"/>
    </location>
</feature>
<dbReference type="KEGG" id="neu:NE1455"/>
<dbReference type="HOGENOM" id="CLU_051180_3_1_4"/>
<evidence type="ECO:0000313" key="4">
    <source>
        <dbReference type="Proteomes" id="UP000001416"/>
    </source>
</evidence>
<dbReference type="eggNOG" id="COG2755">
    <property type="taxonomic scope" value="Bacteria"/>
</dbReference>
<dbReference type="PANTHER" id="PTHR30383">
    <property type="entry name" value="THIOESTERASE 1/PROTEASE 1/LYSOPHOSPHOLIPASE L1"/>
    <property type="match status" value="1"/>
</dbReference>
<dbReference type="SUPFAM" id="SSF52266">
    <property type="entry name" value="SGNH hydrolase"/>
    <property type="match status" value="1"/>
</dbReference>
<sequence>MKKLLFVILCLFSIFSLSSAWSGTGTSIIVLGDSLSAGYGLPPGTGWVNLLERRLQNQSPDYRVINVSISGEITLGGRNRIEQALNDHVPDIVIVALGANDGLQGRSITSIYENLEAIILACKRYNATPLLVGMQLPPNYGISYTQKFRDIYPRLARDQQLQLAPFLMEGFGDQPESFQADGIHPTIQAQEKMLDNVWPALTAVLKSVRAPVASEESADKTSTEAILP</sequence>
<dbReference type="Pfam" id="PF13472">
    <property type="entry name" value="Lipase_GDSL_2"/>
    <property type="match status" value="1"/>
</dbReference>
<dbReference type="AlphaFoldDB" id="Q82UM7"/>
<reference evidence="3 4" key="1">
    <citation type="journal article" date="2003" name="J. Bacteriol.">
        <title>Complete genome sequence of the ammonia-oxidizing bacterium and obligate chemolithoautotroph Nitrosomonas europaea.</title>
        <authorList>
            <person name="Chain P."/>
            <person name="Lamerdin J."/>
            <person name="Larimer F."/>
            <person name="Regala W."/>
            <person name="Land M."/>
            <person name="Hauser L."/>
            <person name="Hooper A."/>
            <person name="Klotz M."/>
            <person name="Norton J."/>
            <person name="Sayavedra-Soto L."/>
            <person name="Arciero D."/>
            <person name="Hommes N."/>
            <person name="Whittaker M."/>
            <person name="Arp D."/>
        </authorList>
    </citation>
    <scope>NUCLEOTIDE SEQUENCE [LARGE SCALE GENOMIC DNA]</scope>
    <source>
        <strain evidence="4">ATCC 19718 / CIP 103999 / KCTC 2705 / NBRC 14298</strain>
    </source>
</reference>
<dbReference type="GO" id="GO:0004622">
    <property type="term" value="F:phosphatidylcholine lysophospholipase activity"/>
    <property type="evidence" value="ECO:0007669"/>
    <property type="project" value="TreeGrafter"/>
</dbReference>
<keyword evidence="3" id="KW-0378">Hydrolase</keyword>
<dbReference type="InterPro" id="IPR013830">
    <property type="entry name" value="SGNH_hydro"/>
</dbReference>
<proteinExistence type="predicted"/>